<comment type="caution">
    <text evidence="2">The sequence shown here is derived from an EMBL/GenBank/DDBJ whole genome shotgun (WGS) entry which is preliminary data.</text>
</comment>
<evidence type="ECO:0000313" key="3">
    <source>
        <dbReference type="Proteomes" id="UP001446871"/>
    </source>
</evidence>
<name>A0ABR1TLU4_9PEZI</name>
<evidence type="ECO:0008006" key="4">
    <source>
        <dbReference type="Google" id="ProtNLM"/>
    </source>
</evidence>
<accession>A0ABR1TLU4</accession>
<evidence type="ECO:0000313" key="2">
    <source>
        <dbReference type="EMBL" id="KAK8047610.1"/>
    </source>
</evidence>
<keyword evidence="3" id="KW-1185">Reference proteome</keyword>
<protein>
    <recommendedName>
        <fullName evidence="4">Ecp2 effector protein domain-containing protein</fullName>
    </recommendedName>
</protein>
<reference evidence="2 3" key="1">
    <citation type="submission" date="2023-01" db="EMBL/GenBank/DDBJ databases">
        <title>Analysis of 21 Apiospora genomes using comparative genomics revels a genus with tremendous synthesis potential of carbohydrate active enzymes and secondary metabolites.</title>
        <authorList>
            <person name="Sorensen T."/>
        </authorList>
    </citation>
    <scope>NUCLEOTIDE SEQUENCE [LARGE SCALE GENOMIC DNA]</scope>
    <source>
        <strain evidence="2 3">CBS 83171</strain>
    </source>
</reference>
<keyword evidence="1" id="KW-0732">Signal</keyword>
<feature type="signal peptide" evidence="1">
    <location>
        <begin position="1"/>
        <end position="24"/>
    </location>
</feature>
<dbReference type="Proteomes" id="UP001446871">
    <property type="component" value="Unassembled WGS sequence"/>
</dbReference>
<feature type="chain" id="PRO_5047442723" description="Ecp2 effector protein domain-containing protein" evidence="1">
    <location>
        <begin position="25"/>
        <end position="168"/>
    </location>
</feature>
<gene>
    <name evidence="2" type="ORF">PG996_015674</name>
</gene>
<proteinExistence type="predicted"/>
<evidence type="ECO:0000256" key="1">
    <source>
        <dbReference type="SAM" id="SignalP"/>
    </source>
</evidence>
<dbReference type="EMBL" id="JAQQWM010000009">
    <property type="protein sequence ID" value="KAK8047610.1"/>
    <property type="molecule type" value="Genomic_DNA"/>
</dbReference>
<organism evidence="2 3">
    <name type="scientific">Apiospora saccharicola</name>
    <dbReference type="NCBI Taxonomy" id="335842"/>
    <lineage>
        <taxon>Eukaryota</taxon>
        <taxon>Fungi</taxon>
        <taxon>Dikarya</taxon>
        <taxon>Ascomycota</taxon>
        <taxon>Pezizomycotina</taxon>
        <taxon>Sordariomycetes</taxon>
        <taxon>Xylariomycetidae</taxon>
        <taxon>Amphisphaeriales</taxon>
        <taxon>Apiosporaceae</taxon>
        <taxon>Apiospora</taxon>
    </lineage>
</organism>
<sequence length="168" mass="17534">MHSKRVSLFLLAVATSSLAAAALSERPGELDQVPMSNVPTSDPIGKHVGSTSAANPEEFTMSHGSRLITEQEDCQTIVERVESHNGSFNVLPDTCVVWLEGSCEAGYCANWEGVVGAQGLNQTFQMAWRATASTGTSSADTGSGGCTWGTDSTGPEAMIGRIALGRGI</sequence>